<evidence type="ECO:0000256" key="3">
    <source>
        <dbReference type="ARBA" id="ARBA00022617"/>
    </source>
</evidence>
<dbReference type="PANTHER" id="PTHR24279">
    <property type="entry name" value="CYTOCHROME P450"/>
    <property type="match status" value="1"/>
</dbReference>
<dbReference type="SUPFAM" id="SSF48264">
    <property type="entry name" value="Cytochrome P450"/>
    <property type="match status" value="1"/>
</dbReference>
<keyword evidence="6" id="KW-0408">Iron</keyword>
<protein>
    <submittedName>
        <fullName evidence="8">Cytochrome P450 family protein</fullName>
    </submittedName>
</protein>
<sequence>MNGTAVTHGGPLVSSIEFVLLHPFLQGQHSLIAALIVLVASAFFILNAQAPKIPNHSIYFKNNEGKKLQLMAGDTRFRRFLNGKDMSEEGSVKFGQDPFMVKNGRRMELVISTPEQVTDFLAKDKTDHMKRSDCNLGDYFVRTLGSRVGVKSGEKWRTARHHLEPHFSFPTAASMLSNCREMILNWAQNLADDPMVTSKTRNGFDFDAVSTCRQLPFRMIALALYKDMLTEDSFYRWLPTEANSLLSEYEQEWETLNLKTIMEARKTGKSCPAEVMYQGVEAGELTLDTYMQSLDEILFTNIDVTSAMMGYALISVAKNLEVQESLRSEILTVGKSAAEIAEYTRKEDTILHKTYLEVLRNNPPTWYSLPELTAIDKRIGGYLIPAGTAVVLDLQRLNKDSPVWQPDGSEFRPGRWDSISAVAARYSLHGYGMGPRKCLGKNFANIIIKLLLVATLEEFTLSAGTHETKLRKDRFTRTPDDVVSFQLRRSGSK</sequence>
<dbReference type="InterPro" id="IPR050479">
    <property type="entry name" value="CYP11_CYP27_families"/>
</dbReference>
<evidence type="ECO:0000256" key="1">
    <source>
        <dbReference type="ARBA" id="ARBA00001971"/>
    </source>
</evidence>
<accession>C5P526</accession>
<evidence type="ECO:0000256" key="5">
    <source>
        <dbReference type="ARBA" id="ARBA00023002"/>
    </source>
</evidence>
<dbReference type="Proteomes" id="UP000009084">
    <property type="component" value="Unassembled WGS sequence"/>
</dbReference>
<reference evidence="8 9" key="1">
    <citation type="journal article" date="2009" name="Genome Res.">
        <title>Comparative genomic analyses of the human fungal pathogens Coccidioides and their relatives.</title>
        <authorList>
            <person name="Sharpton T.J."/>
            <person name="Stajich J.E."/>
            <person name="Rounsley S.D."/>
            <person name="Gardner M.J."/>
            <person name="Wortman J.R."/>
            <person name="Jordar V.S."/>
            <person name="Maiti R."/>
            <person name="Kodira C.D."/>
            <person name="Neafsey D.E."/>
            <person name="Zeng Q."/>
            <person name="Hung C.-Y."/>
            <person name="McMahan C."/>
            <person name="Muszewska A."/>
            <person name="Grynberg M."/>
            <person name="Mandel M.A."/>
            <person name="Kellner E.M."/>
            <person name="Barker B.M."/>
            <person name="Galgiani J.N."/>
            <person name="Orbach M.J."/>
            <person name="Kirkland T.N."/>
            <person name="Cole G.T."/>
            <person name="Henn M.R."/>
            <person name="Birren B.W."/>
            <person name="Taylor J.W."/>
        </authorList>
    </citation>
    <scope>NUCLEOTIDE SEQUENCE [LARGE SCALE GENOMIC DNA]</scope>
    <source>
        <strain evidence="9">C735</strain>
    </source>
</reference>
<proteinExistence type="inferred from homology"/>
<dbReference type="VEuPathDB" id="FungiDB:CPC735_031520"/>
<dbReference type="AlphaFoldDB" id="C5P526"/>
<dbReference type="OrthoDB" id="2789670at2759"/>
<dbReference type="EMBL" id="ACFW01000025">
    <property type="protein sequence ID" value="EER27816.1"/>
    <property type="molecule type" value="Genomic_DNA"/>
</dbReference>
<dbReference type="Gene3D" id="1.10.630.10">
    <property type="entry name" value="Cytochrome P450"/>
    <property type="match status" value="1"/>
</dbReference>
<name>C5P526_COCP7</name>
<evidence type="ECO:0000256" key="6">
    <source>
        <dbReference type="ARBA" id="ARBA00023004"/>
    </source>
</evidence>
<dbReference type="Pfam" id="PF00067">
    <property type="entry name" value="p450"/>
    <property type="match status" value="1"/>
</dbReference>
<keyword evidence="7" id="KW-0503">Monooxygenase</keyword>
<comment type="similarity">
    <text evidence="2">Belongs to the cytochrome P450 family.</text>
</comment>
<comment type="cofactor">
    <cofactor evidence="1">
        <name>heme</name>
        <dbReference type="ChEBI" id="CHEBI:30413"/>
    </cofactor>
</comment>
<comment type="caution">
    <text evidence="8">The sequence shown here is derived from an EMBL/GenBank/DDBJ whole genome shotgun (WGS) entry which is preliminary data.</text>
</comment>
<dbReference type="HOGENOM" id="CLU_042557_0_0_1"/>
<evidence type="ECO:0000256" key="4">
    <source>
        <dbReference type="ARBA" id="ARBA00022723"/>
    </source>
</evidence>
<organism evidence="8 9">
    <name type="scientific">Coccidioides posadasii (strain C735)</name>
    <name type="common">Valley fever fungus</name>
    <dbReference type="NCBI Taxonomy" id="222929"/>
    <lineage>
        <taxon>Eukaryota</taxon>
        <taxon>Fungi</taxon>
        <taxon>Dikarya</taxon>
        <taxon>Ascomycota</taxon>
        <taxon>Pezizomycotina</taxon>
        <taxon>Eurotiomycetes</taxon>
        <taxon>Eurotiomycetidae</taxon>
        <taxon>Onygenales</taxon>
        <taxon>Onygenaceae</taxon>
        <taxon>Coccidioides</taxon>
    </lineage>
</organism>
<keyword evidence="4" id="KW-0479">Metal-binding</keyword>
<dbReference type="InterPro" id="IPR001128">
    <property type="entry name" value="Cyt_P450"/>
</dbReference>
<evidence type="ECO:0000313" key="9">
    <source>
        <dbReference type="Proteomes" id="UP000009084"/>
    </source>
</evidence>
<dbReference type="GO" id="GO:0016705">
    <property type="term" value="F:oxidoreductase activity, acting on paired donors, with incorporation or reduction of molecular oxygen"/>
    <property type="evidence" value="ECO:0007669"/>
    <property type="project" value="InterPro"/>
</dbReference>
<dbReference type="InterPro" id="IPR036396">
    <property type="entry name" value="Cyt_P450_sf"/>
</dbReference>
<evidence type="ECO:0000313" key="8">
    <source>
        <dbReference type="EMBL" id="EER27816.1"/>
    </source>
</evidence>
<keyword evidence="5" id="KW-0560">Oxidoreductase</keyword>
<keyword evidence="3" id="KW-0349">Heme</keyword>
<dbReference type="GO" id="GO:0020037">
    <property type="term" value="F:heme binding"/>
    <property type="evidence" value="ECO:0007669"/>
    <property type="project" value="InterPro"/>
</dbReference>
<evidence type="ECO:0000256" key="2">
    <source>
        <dbReference type="ARBA" id="ARBA00010617"/>
    </source>
</evidence>
<dbReference type="GO" id="GO:0005506">
    <property type="term" value="F:iron ion binding"/>
    <property type="evidence" value="ECO:0007669"/>
    <property type="project" value="InterPro"/>
</dbReference>
<dbReference type="GO" id="GO:0004497">
    <property type="term" value="F:monooxygenase activity"/>
    <property type="evidence" value="ECO:0007669"/>
    <property type="project" value="UniProtKB-KW"/>
</dbReference>
<evidence type="ECO:0000256" key="7">
    <source>
        <dbReference type="ARBA" id="ARBA00023033"/>
    </source>
</evidence>
<gene>
    <name evidence="8" type="ORF">CPC735_031520</name>
</gene>
<dbReference type="PANTHER" id="PTHR24279:SF120">
    <property type="entry name" value="CYTOCHROME P450"/>
    <property type="match status" value="1"/>
</dbReference>